<gene>
    <name evidence="8" type="ORF">D2L64_23690</name>
</gene>
<dbReference type="PANTHER" id="PTHR30482:SF17">
    <property type="entry name" value="ABC TRANSPORTER ATP-BINDING PROTEIN"/>
    <property type="match status" value="1"/>
</dbReference>
<dbReference type="EMBL" id="QXEC01000031">
    <property type="protein sequence ID" value="RIV34128.1"/>
    <property type="molecule type" value="Genomic_DNA"/>
</dbReference>
<dbReference type="Pfam" id="PF02653">
    <property type="entry name" value="BPD_transp_2"/>
    <property type="match status" value="1"/>
</dbReference>
<evidence type="ECO:0000313" key="9">
    <source>
        <dbReference type="Proteomes" id="UP000283832"/>
    </source>
</evidence>
<evidence type="ECO:0000313" key="8">
    <source>
        <dbReference type="EMBL" id="RIV34128.1"/>
    </source>
</evidence>
<dbReference type="CDD" id="cd06581">
    <property type="entry name" value="TM_PBP1_LivM_like"/>
    <property type="match status" value="1"/>
</dbReference>
<feature type="transmembrane region" description="Helical" evidence="7">
    <location>
        <begin position="33"/>
        <end position="52"/>
    </location>
</feature>
<feature type="region of interest" description="Disordered" evidence="6">
    <location>
        <begin position="1"/>
        <end position="21"/>
    </location>
</feature>
<protein>
    <submittedName>
        <fullName evidence="8">Branched-chain amino acid ABC transporter permease</fullName>
    </submittedName>
</protein>
<keyword evidence="2" id="KW-1003">Cell membrane</keyword>
<sequence length="376" mass="38898">MTEVKSPETAAPPAAVPSELTEEPGRWHRVRPYLPLVALVVALILPYSTLHLPGIFEGALNSPGTLQLLAVCLVFGGLAAGYDLLFGRTGMLSFGHALYFAAGVYGTDILITHAGLPLWQAAPLAIVGGTILAGLIGAVALRTVGIAFAMVTLAFAQVGAILVARDFGGLTGGEEGLPLDVSGVPAGLVGVANTVNLYWLALAYLVVVVFVVHRVSGSPTGRVLAGLRDDERRIGVLGLDPYRFKLVAFTLAGGLAAAGGVVYCLIVGGASPHITSSELTLSLLVMVVLGGPGTRWGPVLGGILYMYLDHRLVSVGSSGAVDALPGFLSRPLSQPLFVLGTVFILAVYFFPGGLAGLASRVALLRDSLRLGSRRQS</sequence>
<evidence type="ECO:0000256" key="5">
    <source>
        <dbReference type="ARBA" id="ARBA00023136"/>
    </source>
</evidence>
<evidence type="ECO:0000256" key="1">
    <source>
        <dbReference type="ARBA" id="ARBA00004651"/>
    </source>
</evidence>
<evidence type="ECO:0000256" key="4">
    <source>
        <dbReference type="ARBA" id="ARBA00022989"/>
    </source>
</evidence>
<accession>A0A418MP48</accession>
<dbReference type="GO" id="GO:0015658">
    <property type="term" value="F:branched-chain amino acid transmembrane transporter activity"/>
    <property type="evidence" value="ECO:0007669"/>
    <property type="project" value="InterPro"/>
</dbReference>
<dbReference type="Proteomes" id="UP000283832">
    <property type="component" value="Unassembled WGS sequence"/>
</dbReference>
<feature type="transmembrane region" description="Helical" evidence="7">
    <location>
        <begin position="97"/>
        <end position="116"/>
    </location>
</feature>
<keyword evidence="4 7" id="KW-1133">Transmembrane helix</keyword>
<proteinExistence type="predicted"/>
<dbReference type="InterPro" id="IPR001851">
    <property type="entry name" value="ABC_transp_permease"/>
</dbReference>
<keyword evidence="9" id="KW-1185">Reference proteome</keyword>
<feature type="transmembrane region" description="Helical" evidence="7">
    <location>
        <begin position="246"/>
        <end position="271"/>
    </location>
</feature>
<comment type="caution">
    <text evidence="8">The sequence shown here is derived from an EMBL/GenBank/DDBJ whole genome shotgun (WGS) entry which is preliminary data.</text>
</comment>
<dbReference type="AlphaFoldDB" id="A0A418MP48"/>
<feature type="transmembrane region" description="Helical" evidence="7">
    <location>
        <begin position="283"/>
        <end position="308"/>
    </location>
</feature>
<comment type="subcellular location">
    <subcellularLocation>
        <location evidence="1">Cell membrane</location>
        <topology evidence="1">Multi-pass membrane protein</topology>
    </subcellularLocation>
</comment>
<keyword evidence="3 7" id="KW-0812">Transmembrane</keyword>
<feature type="transmembrane region" description="Helical" evidence="7">
    <location>
        <begin position="122"/>
        <end position="141"/>
    </location>
</feature>
<dbReference type="RefSeq" id="WP_119579416.1">
    <property type="nucleotide sequence ID" value="NZ_QXEC01000031.1"/>
</dbReference>
<dbReference type="PANTHER" id="PTHR30482">
    <property type="entry name" value="HIGH-AFFINITY BRANCHED-CHAIN AMINO ACID TRANSPORT SYSTEM PERMEASE"/>
    <property type="match status" value="1"/>
</dbReference>
<organism evidence="8 9">
    <name type="scientific">Micromonospora radicis</name>
    <dbReference type="NCBI Taxonomy" id="1894971"/>
    <lineage>
        <taxon>Bacteria</taxon>
        <taxon>Bacillati</taxon>
        <taxon>Actinomycetota</taxon>
        <taxon>Actinomycetes</taxon>
        <taxon>Micromonosporales</taxon>
        <taxon>Micromonosporaceae</taxon>
        <taxon>Micromonospora</taxon>
    </lineage>
</organism>
<feature type="transmembrane region" description="Helical" evidence="7">
    <location>
        <begin position="64"/>
        <end position="85"/>
    </location>
</feature>
<dbReference type="InterPro" id="IPR043428">
    <property type="entry name" value="LivM-like"/>
</dbReference>
<dbReference type="GO" id="GO:0005886">
    <property type="term" value="C:plasma membrane"/>
    <property type="evidence" value="ECO:0007669"/>
    <property type="project" value="UniProtKB-SubCell"/>
</dbReference>
<keyword evidence="5 7" id="KW-0472">Membrane</keyword>
<dbReference type="OrthoDB" id="9814461at2"/>
<evidence type="ECO:0000256" key="7">
    <source>
        <dbReference type="SAM" id="Phobius"/>
    </source>
</evidence>
<evidence type="ECO:0000256" key="2">
    <source>
        <dbReference type="ARBA" id="ARBA00022475"/>
    </source>
</evidence>
<feature type="transmembrane region" description="Helical" evidence="7">
    <location>
        <begin position="336"/>
        <end position="358"/>
    </location>
</feature>
<reference evidence="8 9" key="1">
    <citation type="submission" date="2018-08" db="EMBL/GenBank/DDBJ databases">
        <title>Jishengella sp. nov., isolated from a root of Azadirachta indica A. Juss. var. siamensis Valenton.</title>
        <authorList>
            <person name="Kuncharoen N."/>
            <person name="Tanasupawat S."/>
            <person name="Kudo T."/>
            <person name="Ohkuma M."/>
        </authorList>
    </citation>
    <scope>NUCLEOTIDE SEQUENCE [LARGE SCALE GENOMIC DNA]</scope>
    <source>
        <strain evidence="8 9">AZ1-13</strain>
    </source>
</reference>
<evidence type="ECO:0000256" key="3">
    <source>
        <dbReference type="ARBA" id="ARBA00022692"/>
    </source>
</evidence>
<feature type="transmembrane region" description="Helical" evidence="7">
    <location>
        <begin position="184"/>
        <end position="212"/>
    </location>
</feature>
<name>A0A418MP48_9ACTN</name>
<evidence type="ECO:0000256" key="6">
    <source>
        <dbReference type="SAM" id="MobiDB-lite"/>
    </source>
</evidence>